<dbReference type="OrthoDB" id="511599at2759"/>
<organism evidence="2 3">
    <name type="scientific">Diversispora epigaea</name>
    <dbReference type="NCBI Taxonomy" id="1348612"/>
    <lineage>
        <taxon>Eukaryota</taxon>
        <taxon>Fungi</taxon>
        <taxon>Fungi incertae sedis</taxon>
        <taxon>Mucoromycota</taxon>
        <taxon>Glomeromycotina</taxon>
        <taxon>Glomeromycetes</taxon>
        <taxon>Diversisporales</taxon>
        <taxon>Diversisporaceae</taxon>
        <taxon>Diversispora</taxon>
    </lineage>
</organism>
<dbReference type="Proteomes" id="UP000266861">
    <property type="component" value="Unassembled WGS sequence"/>
</dbReference>
<dbReference type="Pfam" id="PF01637">
    <property type="entry name" value="ATPase_2"/>
    <property type="match status" value="1"/>
</dbReference>
<gene>
    <name evidence="2" type="ORF">Glove_139g33</name>
</gene>
<dbReference type="InterPro" id="IPR011579">
    <property type="entry name" value="ATPase_dom"/>
</dbReference>
<comment type="caution">
    <text evidence="2">The sequence shown here is derived from an EMBL/GenBank/DDBJ whole genome shotgun (WGS) entry which is preliminary data.</text>
</comment>
<evidence type="ECO:0000313" key="3">
    <source>
        <dbReference type="Proteomes" id="UP000266861"/>
    </source>
</evidence>
<reference evidence="2 3" key="1">
    <citation type="submission" date="2018-08" db="EMBL/GenBank/DDBJ databases">
        <title>Genome and evolution of the arbuscular mycorrhizal fungus Diversispora epigaea (formerly Glomus versiforme) and its bacterial endosymbionts.</title>
        <authorList>
            <person name="Sun X."/>
            <person name="Fei Z."/>
            <person name="Harrison M."/>
        </authorList>
    </citation>
    <scope>NUCLEOTIDE SEQUENCE [LARGE SCALE GENOMIC DNA]</scope>
    <source>
        <strain evidence="2 3">IT104</strain>
    </source>
</reference>
<accession>A0A397J225</accession>
<dbReference type="AlphaFoldDB" id="A0A397J225"/>
<proteinExistence type="predicted"/>
<sequence>MSFSNIIQHFRRRILQPRPLPPLSQVLLIQPSPPLLKRSCVNSSSLLLPSSQLTSRFSPKKYIKAFIIFSILFGTSLILYEDSPSRRVNKAVQKGTQPKLNISSDEYYSRPQVLEPLKKIFTPHECSRSCYIIYGNEDIGKSTLIKMASREVGQGVIYVDIPLPFNNYYFGIEFKKAMNIDSLNSDGYKEEWKVALSAFERAAKVYKAKYGRPLVIIYDNVDRLIPRNTDILDILQSSVTESGNKGNYIAVFVCSGYSVTQRMSSRGHWTDIDYFEIGDLTEEESIDYLNQKNIREEEARKIYELVGGYILDLKKAAHDLFSGQSFEDIKKEFKFKVELKFRNARLLPGYGYYEVGRNIINILLSSGELCASELWKSLNHSERDKLMGKNVFKYNPETHKITFRSKSVESYERENSNLFIKKRLFSSHT</sequence>
<dbReference type="GO" id="GO:0005524">
    <property type="term" value="F:ATP binding"/>
    <property type="evidence" value="ECO:0007669"/>
    <property type="project" value="InterPro"/>
</dbReference>
<dbReference type="SUPFAM" id="SSF52540">
    <property type="entry name" value="P-loop containing nucleoside triphosphate hydrolases"/>
    <property type="match status" value="1"/>
</dbReference>
<dbReference type="PANTHER" id="PTHR36168:SF1">
    <property type="entry name" value="ORC1-LIKE AAA ATPASE DOMAIN-CONTAINING PROTEIN"/>
    <property type="match status" value="1"/>
</dbReference>
<protein>
    <recommendedName>
        <fullName evidence="1">ATPase domain-containing protein</fullName>
    </recommendedName>
</protein>
<keyword evidence="3" id="KW-1185">Reference proteome</keyword>
<dbReference type="InterPro" id="IPR027417">
    <property type="entry name" value="P-loop_NTPase"/>
</dbReference>
<evidence type="ECO:0000259" key="1">
    <source>
        <dbReference type="Pfam" id="PF01637"/>
    </source>
</evidence>
<dbReference type="PANTHER" id="PTHR36168">
    <property type="entry name" value="CHROMOSOME 1, WHOLE GENOME SHOTGUN SEQUENCE"/>
    <property type="match status" value="1"/>
</dbReference>
<evidence type="ECO:0000313" key="2">
    <source>
        <dbReference type="EMBL" id="RHZ80066.1"/>
    </source>
</evidence>
<dbReference type="Gene3D" id="3.40.50.300">
    <property type="entry name" value="P-loop containing nucleotide triphosphate hydrolases"/>
    <property type="match status" value="1"/>
</dbReference>
<dbReference type="EMBL" id="PQFF01000130">
    <property type="protein sequence ID" value="RHZ80066.1"/>
    <property type="molecule type" value="Genomic_DNA"/>
</dbReference>
<feature type="domain" description="ATPase" evidence="1">
    <location>
        <begin position="127"/>
        <end position="313"/>
    </location>
</feature>
<name>A0A397J225_9GLOM</name>